<organism evidence="4 5">
    <name type="scientific">Clostridium punense</name>
    <dbReference type="NCBI Taxonomy" id="1054297"/>
    <lineage>
        <taxon>Bacteria</taxon>
        <taxon>Bacillati</taxon>
        <taxon>Bacillota</taxon>
        <taxon>Clostridia</taxon>
        <taxon>Eubacteriales</taxon>
        <taxon>Clostridiaceae</taxon>
        <taxon>Clostridium</taxon>
    </lineage>
</organism>
<comment type="caution">
    <text evidence="4">The sequence shown here is derived from an EMBL/GenBank/DDBJ whole genome shotgun (WGS) entry which is preliminary data.</text>
</comment>
<comment type="similarity">
    <text evidence="1">Belongs to the nitroreductase family.</text>
</comment>
<name>A0ABS4K4X5_9CLOT</name>
<dbReference type="Pfam" id="PF00881">
    <property type="entry name" value="Nitroreductase"/>
    <property type="match status" value="1"/>
</dbReference>
<dbReference type="Proteomes" id="UP001519308">
    <property type="component" value="Unassembled WGS sequence"/>
</dbReference>
<dbReference type="SUPFAM" id="SSF55469">
    <property type="entry name" value="FMN-dependent nitroreductase-like"/>
    <property type="match status" value="1"/>
</dbReference>
<dbReference type="InterPro" id="IPR000415">
    <property type="entry name" value="Nitroreductase-like"/>
</dbReference>
<dbReference type="GO" id="GO:0016491">
    <property type="term" value="F:oxidoreductase activity"/>
    <property type="evidence" value="ECO:0007669"/>
    <property type="project" value="UniProtKB-KW"/>
</dbReference>
<dbReference type="CDD" id="cd02137">
    <property type="entry name" value="MhqN-like"/>
    <property type="match status" value="1"/>
</dbReference>
<dbReference type="PANTHER" id="PTHR43673">
    <property type="entry name" value="NAD(P)H NITROREDUCTASE YDGI-RELATED"/>
    <property type="match status" value="1"/>
</dbReference>
<keyword evidence="5" id="KW-1185">Reference proteome</keyword>
<protein>
    <submittedName>
        <fullName evidence="4">NAD(P)H nitroreductase</fullName>
        <ecNumber evidence="4">1.-.-.-</ecNumber>
    </submittedName>
</protein>
<dbReference type="InterPro" id="IPR029479">
    <property type="entry name" value="Nitroreductase"/>
</dbReference>
<evidence type="ECO:0000256" key="1">
    <source>
        <dbReference type="ARBA" id="ARBA00007118"/>
    </source>
</evidence>
<feature type="domain" description="Nitroreductase" evidence="3">
    <location>
        <begin position="8"/>
        <end position="184"/>
    </location>
</feature>
<reference evidence="4 5" key="1">
    <citation type="submission" date="2021-03" db="EMBL/GenBank/DDBJ databases">
        <title>Genomic Encyclopedia of Type Strains, Phase IV (KMG-IV): sequencing the most valuable type-strain genomes for metagenomic binning, comparative biology and taxonomic classification.</title>
        <authorList>
            <person name="Goeker M."/>
        </authorList>
    </citation>
    <scope>NUCLEOTIDE SEQUENCE [LARGE SCALE GENOMIC DNA]</scope>
    <source>
        <strain evidence="4 5">DSM 28650</strain>
    </source>
</reference>
<dbReference type="EMBL" id="JAGGLL010000013">
    <property type="protein sequence ID" value="MBP2022186.1"/>
    <property type="molecule type" value="Genomic_DNA"/>
</dbReference>
<accession>A0ABS4K4X5</accession>
<dbReference type="PANTHER" id="PTHR43673:SF12">
    <property type="entry name" value="PROTEIN DRGA"/>
    <property type="match status" value="1"/>
</dbReference>
<evidence type="ECO:0000259" key="3">
    <source>
        <dbReference type="Pfam" id="PF00881"/>
    </source>
</evidence>
<evidence type="ECO:0000313" key="5">
    <source>
        <dbReference type="Proteomes" id="UP001519308"/>
    </source>
</evidence>
<gene>
    <name evidence="4" type="ORF">J2Z44_001987</name>
</gene>
<sequence>MNEFLKVVRERRSADKFIESIQIPREDFNDIFRELSLAPSAFNLQHAKYYVVEDKAIVDKVYEASFKQYKIKTASATIIVTGDKQAYKGANKIYEGSMMLGMLDKIEYEIMINTINGLYEGWGESFQHDEAIRNASLSAMQFMLLAKNKNWDTCPMIYFDKEKISELLNIPENEVPVLMITMGKTDKSSNKIRGYRKPSAEFVKFL</sequence>
<evidence type="ECO:0000313" key="4">
    <source>
        <dbReference type="EMBL" id="MBP2022186.1"/>
    </source>
</evidence>
<dbReference type="RefSeq" id="WP_021282025.1">
    <property type="nucleotide sequence ID" value="NZ_JAGGLL010000013.1"/>
</dbReference>
<dbReference type="EC" id="1.-.-.-" evidence="4"/>
<proteinExistence type="inferred from homology"/>
<dbReference type="Gene3D" id="3.40.109.10">
    <property type="entry name" value="NADH Oxidase"/>
    <property type="match status" value="1"/>
</dbReference>
<keyword evidence="2 4" id="KW-0560">Oxidoreductase</keyword>
<evidence type="ECO:0000256" key="2">
    <source>
        <dbReference type="ARBA" id="ARBA00023002"/>
    </source>
</evidence>